<proteinExistence type="predicted"/>
<dbReference type="InterPro" id="IPR036322">
    <property type="entry name" value="WD40_repeat_dom_sf"/>
</dbReference>
<feature type="region of interest" description="Disordered" evidence="4">
    <location>
        <begin position="263"/>
        <end position="288"/>
    </location>
</feature>
<evidence type="ECO:0000256" key="3">
    <source>
        <dbReference type="SAM" id="Coils"/>
    </source>
</evidence>
<dbReference type="GO" id="GO:1990757">
    <property type="term" value="F:ubiquitin ligase activator activity"/>
    <property type="evidence" value="ECO:0007669"/>
    <property type="project" value="TreeGrafter"/>
</dbReference>
<keyword evidence="2" id="KW-0677">Repeat</keyword>
<keyword evidence="1" id="KW-0853">WD repeat</keyword>
<feature type="compositionally biased region" description="Polar residues" evidence="4">
    <location>
        <begin position="278"/>
        <end position="288"/>
    </location>
</feature>
<dbReference type="GO" id="GO:0031145">
    <property type="term" value="P:anaphase-promoting complex-dependent catabolic process"/>
    <property type="evidence" value="ECO:0007669"/>
    <property type="project" value="TreeGrafter"/>
</dbReference>
<evidence type="ECO:0000256" key="1">
    <source>
        <dbReference type="ARBA" id="ARBA00022574"/>
    </source>
</evidence>
<dbReference type="InterPro" id="IPR001680">
    <property type="entry name" value="WD40_rpt"/>
</dbReference>
<name>A0A7S0VBT2_9CHLO</name>
<evidence type="ECO:0000313" key="5">
    <source>
        <dbReference type="EMBL" id="CAD8785389.1"/>
    </source>
</evidence>
<keyword evidence="3" id="KW-0175">Coiled coil</keyword>
<dbReference type="InterPro" id="IPR033010">
    <property type="entry name" value="Cdc20/Fizzy"/>
</dbReference>
<dbReference type="Gene3D" id="2.130.10.10">
    <property type="entry name" value="YVTN repeat-like/Quinoprotein amine dehydrogenase"/>
    <property type="match status" value="1"/>
</dbReference>
<dbReference type="InterPro" id="IPR015943">
    <property type="entry name" value="WD40/YVTN_repeat-like_dom_sf"/>
</dbReference>
<evidence type="ECO:0008006" key="6">
    <source>
        <dbReference type="Google" id="ProtNLM"/>
    </source>
</evidence>
<dbReference type="AlphaFoldDB" id="A0A7S0VBT2"/>
<feature type="coiled-coil region" evidence="3">
    <location>
        <begin position="14"/>
        <end position="69"/>
    </location>
</feature>
<feature type="coiled-coil region" evidence="3">
    <location>
        <begin position="102"/>
        <end position="150"/>
    </location>
</feature>
<sequence>MEIQSTPEEAKTRMEALQSEIKQLLLENKSLKDTNVVLNNTISTYLEEIRKLEAQINTLSIDAEKSSAKIQELDIAKKSSDKALQESMLSLSAISKVLQKAQSQYSTEKKKLEVELDTFRKENETLSRNRKQEEEEKSALVVKIKSLEETHLNLSKTISTNQEEVGTCTARINALTVDVEKSSSKIQGLEKAKDASDEAMKERRDALDLLCATMINDQSQHHTKMKSLEFKLDDFENKIDILNRKIEEVEEKEAAKQLVEEMEAKERSQEERVMNRVQPRNNAEGESSPTVFTVMPLTEPSQKLMLNAGICHYKYNALDINKYNVVAVTYDKNSVYIFSEVTKIEELLCVCPFPIISLAWNQQGTLLAIGGDYVSDPDYNSMQVWEVPSRKIIKRLKIKDDFQRIYCLDWNGDAITAGTNEHIYQWYINDSYNDKDAQEKKALLPRCNKLNKYVDVTNMQWSDCKSKLATITNDGIICIYNEKLKLIHHFQAQKDNSSSFLQWCPWDNQVIAAYCHNEYIRIWGVGQNITLIKEVKLESIILNMKWIPSRRAFITAHKNNKLILWDYPSLCALKTMNGHTSDPYYLALNADKSAIVSKSSKEMIFWKPFDQL</sequence>
<dbReference type="GO" id="GO:1905786">
    <property type="term" value="P:positive regulation of anaphase-promoting complex-dependent catabolic process"/>
    <property type="evidence" value="ECO:0007669"/>
    <property type="project" value="TreeGrafter"/>
</dbReference>
<dbReference type="SMART" id="SM00320">
    <property type="entry name" value="WD40"/>
    <property type="match status" value="6"/>
</dbReference>
<dbReference type="GO" id="GO:0005680">
    <property type="term" value="C:anaphase-promoting complex"/>
    <property type="evidence" value="ECO:0007669"/>
    <property type="project" value="TreeGrafter"/>
</dbReference>
<feature type="compositionally biased region" description="Basic and acidic residues" evidence="4">
    <location>
        <begin position="263"/>
        <end position="274"/>
    </location>
</feature>
<gene>
    <name evidence="5" type="ORF">PPAR00522_LOCUS17784</name>
</gene>
<protein>
    <recommendedName>
        <fullName evidence="6">Anaphase-promoting complex subunit 4 WD40 domain-containing protein</fullName>
    </recommendedName>
</protein>
<dbReference type="PANTHER" id="PTHR19918">
    <property type="entry name" value="CELL DIVISION CYCLE 20 CDC20 FIZZY -RELATED"/>
    <property type="match status" value="1"/>
</dbReference>
<evidence type="ECO:0000256" key="2">
    <source>
        <dbReference type="ARBA" id="ARBA00022737"/>
    </source>
</evidence>
<accession>A0A7S0VBT2</accession>
<dbReference type="SUPFAM" id="SSF50978">
    <property type="entry name" value="WD40 repeat-like"/>
    <property type="match status" value="1"/>
</dbReference>
<dbReference type="GO" id="GO:0010997">
    <property type="term" value="F:anaphase-promoting complex binding"/>
    <property type="evidence" value="ECO:0007669"/>
    <property type="project" value="InterPro"/>
</dbReference>
<reference evidence="5" key="1">
    <citation type="submission" date="2021-01" db="EMBL/GenBank/DDBJ databases">
        <authorList>
            <person name="Corre E."/>
            <person name="Pelletier E."/>
            <person name="Niang G."/>
            <person name="Scheremetjew M."/>
            <person name="Finn R."/>
            <person name="Kale V."/>
            <person name="Holt S."/>
            <person name="Cochrane G."/>
            <person name="Meng A."/>
            <person name="Brown T."/>
            <person name="Cohen L."/>
        </authorList>
    </citation>
    <scope>NUCLEOTIDE SEQUENCE</scope>
    <source>
        <strain evidence="5">SAG 63-3</strain>
    </source>
</reference>
<dbReference type="EMBL" id="HBFM01027509">
    <property type="protein sequence ID" value="CAD8785389.1"/>
    <property type="molecule type" value="Transcribed_RNA"/>
</dbReference>
<evidence type="ECO:0000256" key="4">
    <source>
        <dbReference type="SAM" id="MobiDB-lite"/>
    </source>
</evidence>
<organism evidence="5">
    <name type="scientific">Polytomella parva</name>
    <dbReference type="NCBI Taxonomy" id="51329"/>
    <lineage>
        <taxon>Eukaryota</taxon>
        <taxon>Viridiplantae</taxon>
        <taxon>Chlorophyta</taxon>
        <taxon>core chlorophytes</taxon>
        <taxon>Chlorophyceae</taxon>
        <taxon>CS clade</taxon>
        <taxon>Chlamydomonadales</taxon>
        <taxon>Chlamydomonadaceae</taxon>
        <taxon>Polytomella</taxon>
    </lineage>
</organism>